<dbReference type="SMART" id="SM00248">
    <property type="entry name" value="ANK"/>
    <property type="match status" value="4"/>
</dbReference>
<sequence>MPGGWQGRGGSAQVFAFATMHIYAAPSRSHLGAAMNPAARLLANHPFLVLALVLVLIVAVPRLLPEGVDARDEHGRTALMVAAMAGDAEAVARQLRRGADPRAREPCGYTPLMRGAQSGNTAVVGQLLEAGAGINAADEAGFTPLMVAVRRGHLAVVEQLLAAGADPAAIETSTGGTALIHAAQTGHEAIAERLLAAGADPDHRGQTPRTPAEWADHHGHRGLAERLARAAGDGETE</sequence>
<keyword evidence="2 3" id="KW-0040">ANK repeat</keyword>
<dbReference type="KEGG" id="aeh:Mlg_2666"/>
<protein>
    <submittedName>
        <fullName evidence="5">Ankyrin</fullName>
    </submittedName>
</protein>
<feature type="repeat" description="ANK" evidence="3">
    <location>
        <begin position="74"/>
        <end position="106"/>
    </location>
</feature>
<dbReference type="InterPro" id="IPR036770">
    <property type="entry name" value="Ankyrin_rpt-contain_sf"/>
</dbReference>
<dbReference type="Pfam" id="PF12796">
    <property type="entry name" value="Ank_2"/>
    <property type="match status" value="1"/>
</dbReference>
<feature type="repeat" description="ANK" evidence="3">
    <location>
        <begin position="140"/>
        <end position="172"/>
    </location>
</feature>
<name>Q0A581_ALKEH</name>
<dbReference type="EMBL" id="CP000453">
    <property type="protein sequence ID" value="ABI58006.1"/>
    <property type="molecule type" value="Genomic_DNA"/>
</dbReference>
<dbReference type="PANTHER" id="PTHR24171:SF8">
    <property type="entry name" value="BRCA1-ASSOCIATED RING DOMAIN PROTEIN 1"/>
    <property type="match status" value="1"/>
</dbReference>
<dbReference type="InterPro" id="IPR002110">
    <property type="entry name" value="Ankyrin_rpt"/>
</dbReference>
<dbReference type="SUPFAM" id="SSF48403">
    <property type="entry name" value="Ankyrin repeat"/>
    <property type="match status" value="1"/>
</dbReference>
<organism evidence="5 6">
    <name type="scientific">Alkalilimnicola ehrlichii (strain ATCC BAA-1101 / DSM 17681 / MLHE-1)</name>
    <dbReference type="NCBI Taxonomy" id="187272"/>
    <lineage>
        <taxon>Bacteria</taxon>
        <taxon>Pseudomonadati</taxon>
        <taxon>Pseudomonadota</taxon>
        <taxon>Gammaproteobacteria</taxon>
        <taxon>Chromatiales</taxon>
        <taxon>Ectothiorhodospiraceae</taxon>
        <taxon>Alkalilimnicola</taxon>
    </lineage>
</organism>
<dbReference type="Gene3D" id="1.25.40.20">
    <property type="entry name" value="Ankyrin repeat-containing domain"/>
    <property type="match status" value="3"/>
</dbReference>
<dbReference type="OrthoDB" id="5787340at2"/>
<keyword evidence="6" id="KW-1185">Reference proteome</keyword>
<reference evidence="6" key="1">
    <citation type="submission" date="2006-08" db="EMBL/GenBank/DDBJ databases">
        <title>Complete sequence of Alkalilimnicola ehrilichei MLHE-1.</title>
        <authorList>
            <person name="Copeland A."/>
            <person name="Lucas S."/>
            <person name="Lapidus A."/>
            <person name="Barry K."/>
            <person name="Detter J.C."/>
            <person name="Glavina del Rio T."/>
            <person name="Hammon N."/>
            <person name="Israni S."/>
            <person name="Dalin E."/>
            <person name="Tice H."/>
            <person name="Pitluck S."/>
            <person name="Sims D."/>
            <person name="Brettin T."/>
            <person name="Bruce D."/>
            <person name="Han C."/>
            <person name="Tapia R."/>
            <person name="Gilna P."/>
            <person name="Schmutz J."/>
            <person name="Larimer F."/>
            <person name="Land M."/>
            <person name="Hauser L."/>
            <person name="Kyrpides N."/>
            <person name="Mikhailova N."/>
            <person name="Oremland R.S."/>
            <person name="Hoeft S.E."/>
            <person name="Switzer-Blum J."/>
            <person name="Kulp T."/>
            <person name="King G."/>
            <person name="Tabita R."/>
            <person name="Witte B."/>
            <person name="Santini J.M."/>
            <person name="Basu P."/>
            <person name="Hollibaugh J.T."/>
            <person name="Xie G."/>
            <person name="Stolz J.F."/>
            <person name="Richardson P."/>
        </authorList>
    </citation>
    <scope>NUCLEOTIDE SEQUENCE [LARGE SCALE GENOMIC DNA]</scope>
    <source>
        <strain evidence="6">ATCC BAA-1101 / DSM 17681 / MLHE-1</strain>
    </source>
</reference>
<dbReference type="GO" id="GO:0085020">
    <property type="term" value="P:protein K6-linked ubiquitination"/>
    <property type="evidence" value="ECO:0007669"/>
    <property type="project" value="TreeGrafter"/>
</dbReference>
<feature type="transmembrane region" description="Helical" evidence="4">
    <location>
        <begin position="45"/>
        <end position="64"/>
    </location>
</feature>
<evidence type="ECO:0000313" key="6">
    <source>
        <dbReference type="Proteomes" id="UP000001962"/>
    </source>
</evidence>
<evidence type="ECO:0000256" key="3">
    <source>
        <dbReference type="PROSITE-ProRule" id="PRU00023"/>
    </source>
</evidence>
<dbReference type="HOGENOM" id="CLU_000134_18_1_6"/>
<keyword evidence="4" id="KW-0472">Membrane</keyword>
<accession>Q0A581</accession>
<dbReference type="AlphaFoldDB" id="Q0A581"/>
<evidence type="ECO:0000256" key="2">
    <source>
        <dbReference type="ARBA" id="ARBA00023043"/>
    </source>
</evidence>
<dbReference type="PANTHER" id="PTHR24171">
    <property type="entry name" value="ANKYRIN REPEAT DOMAIN-CONTAINING PROTEIN 39-RELATED"/>
    <property type="match status" value="1"/>
</dbReference>
<dbReference type="PROSITE" id="PS50088">
    <property type="entry name" value="ANK_REPEAT"/>
    <property type="match status" value="4"/>
</dbReference>
<evidence type="ECO:0000256" key="1">
    <source>
        <dbReference type="ARBA" id="ARBA00022737"/>
    </source>
</evidence>
<keyword evidence="4" id="KW-1133">Transmembrane helix</keyword>
<dbReference type="Pfam" id="PF00023">
    <property type="entry name" value="Ank"/>
    <property type="match status" value="1"/>
</dbReference>
<gene>
    <name evidence="5" type="ordered locus">Mlg_2666</name>
</gene>
<keyword evidence="4" id="KW-0812">Transmembrane</keyword>
<dbReference type="Proteomes" id="UP000001962">
    <property type="component" value="Chromosome"/>
</dbReference>
<feature type="repeat" description="ANK" evidence="3">
    <location>
        <begin position="107"/>
        <end position="139"/>
    </location>
</feature>
<feature type="repeat" description="ANK" evidence="3">
    <location>
        <begin position="174"/>
        <end position="206"/>
    </location>
</feature>
<evidence type="ECO:0000313" key="5">
    <source>
        <dbReference type="EMBL" id="ABI58006.1"/>
    </source>
</evidence>
<evidence type="ECO:0000256" key="4">
    <source>
        <dbReference type="SAM" id="Phobius"/>
    </source>
</evidence>
<dbReference type="GO" id="GO:0004842">
    <property type="term" value="F:ubiquitin-protein transferase activity"/>
    <property type="evidence" value="ECO:0007669"/>
    <property type="project" value="TreeGrafter"/>
</dbReference>
<keyword evidence="1" id="KW-0677">Repeat</keyword>
<proteinExistence type="predicted"/>
<dbReference type="eggNOG" id="COG0666">
    <property type="taxonomic scope" value="Bacteria"/>
</dbReference>
<dbReference type="PROSITE" id="PS50297">
    <property type="entry name" value="ANK_REP_REGION"/>
    <property type="match status" value="4"/>
</dbReference>